<organism evidence="3 4">
    <name type="scientific">Mycena indigotica</name>
    <dbReference type="NCBI Taxonomy" id="2126181"/>
    <lineage>
        <taxon>Eukaryota</taxon>
        <taxon>Fungi</taxon>
        <taxon>Dikarya</taxon>
        <taxon>Basidiomycota</taxon>
        <taxon>Agaricomycotina</taxon>
        <taxon>Agaricomycetes</taxon>
        <taxon>Agaricomycetidae</taxon>
        <taxon>Agaricales</taxon>
        <taxon>Marasmiineae</taxon>
        <taxon>Mycenaceae</taxon>
        <taxon>Mycena</taxon>
    </lineage>
</organism>
<dbReference type="Pfam" id="PF08549">
    <property type="entry name" value="SWI-SNF_Ssr4_N"/>
    <property type="match status" value="1"/>
</dbReference>
<feature type="compositionally biased region" description="Acidic residues" evidence="1">
    <location>
        <begin position="248"/>
        <end position="257"/>
    </location>
</feature>
<gene>
    <name evidence="3" type="ORF">MIND_00326500</name>
</gene>
<evidence type="ECO:0000313" key="3">
    <source>
        <dbReference type="EMBL" id="KAF7309556.1"/>
    </source>
</evidence>
<dbReference type="OrthoDB" id="5321006at2759"/>
<dbReference type="Proteomes" id="UP000636479">
    <property type="component" value="Unassembled WGS sequence"/>
</dbReference>
<dbReference type="AlphaFoldDB" id="A0A8H6WAV5"/>
<name>A0A8H6WAV5_9AGAR</name>
<protein>
    <submittedName>
        <fullName evidence="3">Zn-dependent exopeptidase</fullName>
    </submittedName>
</protein>
<dbReference type="InterPro" id="IPR013859">
    <property type="entry name" value="Ssr4_N"/>
</dbReference>
<keyword evidence="4" id="KW-1185">Reference proteome</keyword>
<proteinExistence type="predicted"/>
<evidence type="ECO:0000259" key="2">
    <source>
        <dbReference type="Pfam" id="PF08549"/>
    </source>
</evidence>
<feature type="domain" description="SWI/SNF and RSC complexes subunit Ssr4 N-terminal" evidence="2">
    <location>
        <begin position="25"/>
        <end position="158"/>
    </location>
</feature>
<feature type="region of interest" description="Disordered" evidence="1">
    <location>
        <begin position="328"/>
        <end position="353"/>
    </location>
</feature>
<dbReference type="GeneID" id="59342637"/>
<reference evidence="3" key="1">
    <citation type="submission" date="2020-05" db="EMBL/GenBank/DDBJ databases">
        <title>Mycena genomes resolve the evolution of fungal bioluminescence.</title>
        <authorList>
            <person name="Tsai I.J."/>
        </authorList>
    </citation>
    <scope>NUCLEOTIDE SEQUENCE</scope>
    <source>
        <strain evidence="3">171206Taipei</strain>
    </source>
</reference>
<comment type="caution">
    <text evidence="3">The sequence shown here is derived from an EMBL/GenBank/DDBJ whole genome shotgun (WGS) entry which is preliminary data.</text>
</comment>
<feature type="compositionally biased region" description="Basic and acidic residues" evidence="1">
    <location>
        <begin position="230"/>
        <end position="239"/>
    </location>
</feature>
<dbReference type="RefSeq" id="XP_037223006.1">
    <property type="nucleotide sequence ID" value="XM_037360121.1"/>
</dbReference>
<dbReference type="GO" id="GO:0006338">
    <property type="term" value="P:chromatin remodeling"/>
    <property type="evidence" value="ECO:0007669"/>
    <property type="project" value="InterPro"/>
</dbReference>
<dbReference type="EMBL" id="JACAZF010000003">
    <property type="protein sequence ID" value="KAF7309556.1"/>
    <property type="molecule type" value="Genomic_DNA"/>
</dbReference>
<accession>A0A8H6WAV5</accession>
<sequence length="353" mass="39327">MASFQQPSNGSAEGLCLRFPQVLAVHSEMTMETALNLLQRGHQIAAQTPFQWGYIDRPADGEIYLVHVSNQAPFPIDGIRYQAPESKGVVNAGANKELEVHEVKYGFVPGQDNTIGAARVRRRFRLIRGGYSQLWLVHYSHGPTARTKISVSLVSTYASHLAAIQAAHMNQPVREYPLRPVGSEGVYVLGEKAGQKVNAAGPLDRPTMPMQFNSQQMLAQQNNNMARLEQRRREHDRVARQGLPPRADEEESGDEYESSITTKALAMTRYRRNHELMAAVFTHAAFGEKYASAPPASYSIFDKSHLDTQMEKLEAEITVLMAKAEERKAMHEQRRAASRATIEPGDMSIDPSS</sequence>
<feature type="region of interest" description="Disordered" evidence="1">
    <location>
        <begin position="230"/>
        <end position="258"/>
    </location>
</feature>
<evidence type="ECO:0000313" key="4">
    <source>
        <dbReference type="Proteomes" id="UP000636479"/>
    </source>
</evidence>
<evidence type="ECO:0000256" key="1">
    <source>
        <dbReference type="SAM" id="MobiDB-lite"/>
    </source>
</evidence>